<gene>
    <name evidence="1" type="ORF">BDY19DRAFT_903205</name>
</gene>
<dbReference type="EMBL" id="MU274902">
    <property type="protein sequence ID" value="KAI0093469.1"/>
    <property type="molecule type" value="Genomic_DNA"/>
</dbReference>
<dbReference type="Proteomes" id="UP001055072">
    <property type="component" value="Unassembled WGS sequence"/>
</dbReference>
<comment type="caution">
    <text evidence="1">The sequence shown here is derived from an EMBL/GenBank/DDBJ whole genome shotgun (WGS) entry which is preliminary data.</text>
</comment>
<sequence length="244" mass="27716">MYFFSIITIITFFFFIDLVAGSSIRIRSPYCCQNKIQTRSLPENSPIRRKTPSSASWTWVGTECTLIPPQWVDPAFECDSNMMYCTNTLQDSCRMYTSTMIAMKREEIHSSVGTTSVPDLHYRQSMVCAGSGLGNLTLPEQQRHLNIVMTQGLQLCAFLRQGLELRVIPQIVFEASSISLSRSKREREPVHLISDCESINLLSAGNFLVMIWNSGADLERRLSSPVRFALTSSVEKWNSLRLRL</sequence>
<organism evidence="1 2">
    <name type="scientific">Irpex rosettiformis</name>
    <dbReference type="NCBI Taxonomy" id="378272"/>
    <lineage>
        <taxon>Eukaryota</taxon>
        <taxon>Fungi</taxon>
        <taxon>Dikarya</taxon>
        <taxon>Basidiomycota</taxon>
        <taxon>Agaricomycotina</taxon>
        <taxon>Agaricomycetes</taxon>
        <taxon>Polyporales</taxon>
        <taxon>Irpicaceae</taxon>
        <taxon>Irpex</taxon>
    </lineage>
</organism>
<protein>
    <submittedName>
        <fullName evidence="1">Uncharacterized protein</fullName>
    </submittedName>
</protein>
<evidence type="ECO:0000313" key="2">
    <source>
        <dbReference type="Proteomes" id="UP001055072"/>
    </source>
</evidence>
<name>A0ACB8UGQ9_9APHY</name>
<accession>A0ACB8UGQ9</accession>
<keyword evidence="2" id="KW-1185">Reference proteome</keyword>
<reference evidence="1" key="1">
    <citation type="journal article" date="2021" name="Environ. Microbiol.">
        <title>Gene family expansions and transcriptome signatures uncover fungal adaptations to wood decay.</title>
        <authorList>
            <person name="Hage H."/>
            <person name="Miyauchi S."/>
            <person name="Viragh M."/>
            <person name="Drula E."/>
            <person name="Min B."/>
            <person name="Chaduli D."/>
            <person name="Navarro D."/>
            <person name="Favel A."/>
            <person name="Norest M."/>
            <person name="Lesage-Meessen L."/>
            <person name="Balint B."/>
            <person name="Merenyi Z."/>
            <person name="de Eugenio L."/>
            <person name="Morin E."/>
            <person name="Martinez A.T."/>
            <person name="Baldrian P."/>
            <person name="Stursova M."/>
            <person name="Martinez M.J."/>
            <person name="Novotny C."/>
            <person name="Magnuson J.K."/>
            <person name="Spatafora J.W."/>
            <person name="Maurice S."/>
            <person name="Pangilinan J."/>
            <person name="Andreopoulos W."/>
            <person name="LaButti K."/>
            <person name="Hundley H."/>
            <person name="Na H."/>
            <person name="Kuo A."/>
            <person name="Barry K."/>
            <person name="Lipzen A."/>
            <person name="Henrissat B."/>
            <person name="Riley R."/>
            <person name="Ahrendt S."/>
            <person name="Nagy L.G."/>
            <person name="Grigoriev I.V."/>
            <person name="Martin F."/>
            <person name="Rosso M.N."/>
        </authorList>
    </citation>
    <scope>NUCLEOTIDE SEQUENCE</scope>
    <source>
        <strain evidence="1">CBS 384.51</strain>
    </source>
</reference>
<evidence type="ECO:0000313" key="1">
    <source>
        <dbReference type="EMBL" id="KAI0093469.1"/>
    </source>
</evidence>
<proteinExistence type="predicted"/>